<keyword evidence="3 5" id="KW-1133">Transmembrane helix</keyword>
<dbReference type="SMART" id="SM01417">
    <property type="entry name" value="Solute_trans_a"/>
    <property type="match status" value="1"/>
</dbReference>
<dbReference type="VEuPathDB" id="FungiDB:A1O9_07742"/>
<dbReference type="RefSeq" id="XP_013258751.1">
    <property type="nucleotide sequence ID" value="XM_013403297.1"/>
</dbReference>
<feature type="transmembrane region" description="Helical" evidence="5">
    <location>
        <begin position="122"/>
        <end position="145"/>
    </location>
</feature>
<dbReference type="HOGENOM" id="CLU_012923_5_0_1"/>
<evidence type="ECO:0000313" key="7">
    <source>
        <dbReference type="Proteomes" id="UP000027920"/>
    </source>
</evidence>
<feature type="transmembrane region" description="Helical" evidence="5">
    <location>
        <begin position="237"/>
        <end position="258"/>
    </location>
</feature>
<reference evidence="6 7" key="1">
    <citation type="submission" date="2013-03" db="EMBL/GenBank/DDBJ databases">
        <title>The Genome Sequence of Exophiala aquamarina CBS 119918.</title>
        <authorList>
            <consortium name="The Broad Institute Genomics Platform"/>
            <person name="Cuomo C."/>
            <person name="de Hoog S."/>
            <person name="Gorbushina A."/>
            <person name="Walker B."/>
            <person name="Young S.K."/>
            <person name="Zeng Q."/>
            <person name="Gargeya S."/>
            <person name="Fitzgerald M."/>
            <person name="Haas B."/>
            <person name="Abouelleil A."/>
            <person name="Allen A.W."/>
            <person name="Alvarado L."/>
            <person name="Arachchi H.M."/>
            <person name="Berlin A.M."/>
            <person name="Chapman S.B."/>
            <person name="Gainer-Dewar J."/>
            <person name="Goldberg J."/>
            <person name="Griggs A."/>
            <person name="Gujja S."/>
            <person name="Hansen M."/>
            <person name="Howarth C."/>
            <person name="Imamovic A."/>
            <person name="Ireland A."/>
            <person name="Larimer J."/>
            <person name="McCowan C."/>
            <person name="Murphy C."/>
            <person name="Pearson M."/>
            <person name="Poon T.W."/>
            <person name="Priest M."/>
            <person name="Roberts A."/>
            <person name="Saif S."/>
            <person name="Shea T."/>
            <person name="Sisk P."/>
            <person name="Sykes S."/>
            <person name="Wortman J."/>
            <person name="Nusbaum C."/>
            <person name="Birren B."/>
        </authorList>
    </citation>
    <scope>NUCLEOTIDE SEQUENCE [LARGE SCALE GENOMIC DNA]</scope>
    <source>
        <strain evidence="6 7">CBS 119918</strain>
    </source>
</reference>
<evidence type="ECO:0000256" key="3">
    <source>
        <dbReference type="ARBA" id="ARBA00022989"/>
    </source>
</evidence>
<comment type="subcellular location">
    <subcellularLocation>
        <location evidence="1">Membrane</location>
        <topology evidence="1">Multi-pass membrane protein</topology>
    </subcellularLocation>
</comment>
<evidence type="ECO:0000256" key="4">
    <source>
        <dbReference type="ARBA" id="ARBA00023136"/>
    </source>
</evidence>
<name>A0A072P8G0_9EURO</name>
<evidence type="ECO:0000256" key="2">
    <source>
        <dbReference type="ARBA" id="ARBA00022692"/>
    </source>
</evidence>
<sequence length="376" mass="42374">MTLSGACTALSSISIFILMARHATHYSKPNEQSKILRICSLIPIYSILSLVTIAAPNSFVYLTPWLEFFEAWALGSFFLLLCEFVSPSTQFRDVFFAALEVPQRRRGKVQPQDGLEWFRKKWFAVFQYVIVAILIAIITAITQAANVYCLTSNKIHFAHIWCSIVVNISLVMAVLAVIQFYNALKRDLKHHKPLAKFLAFKLIILITFLQKIVFLILHSTNLLKESSKLTYADVNMGIETMLVCVEMVPFSIFFHYAYDVAAYDLTKCRPLPLSDIASGASSRSSVEEGNAGYELQSRLVQPIKQSNQREQSRFGNRSGAYYGGPLGIKAWAGLVDPREIIHAIQFSFVMRSEASKMNRDVVAMGLPPPSYYAGRR</sequence>
<dbReference type="AlphaFoldDB" id="A0A072P8G0"/>
<dbReference type="STRING" id="1182545.A0A072P8G0"/>
<keyword evidence="2 5" id="KW-0812">Transmembrane</keyword>
<dbReference type="GeneID" id="25282655"/>
<dbReference type="PANTHER" id="PTHR23423">
    <property type="entry name" value="ORGANIC SOLUTE TRANSPORTER-RELATED"/>
    <property type="match status" value="1"/>
</dbReference>
<proteinExistence type="predicted"/>
<feature type="transmembrane region" description="Helical" evidence="5">
    <location>
        <begin position="61"/>
        <end position="82"/>
    </location>
</feature>
<feature type="transmembrane region" description="Helical" evidence="5">
    <location>
        <begin position="157"/>
        <end position="178"/>
    </location>
</feature>
<dbReference type="OrthoDB" id="5348404at2759"/>
<feature type="transmembrane region" description="Helical" evidence="5">
    <location>
        <begin position="35"/>
        <end position="55"/>
    </location>
</feature>
<evidence type="ECO:0000256" key="5">
    <source>
        <dbReference type="SAM" id="Phobius"/>
    </source>
</evidence>
<dbReference type="EMBL" id="AMGV01000006">
    <property type="protein sequence ID" value="KEF56161.1"/>
    <property type="molecule type" value="Genomic_DNA"/>
</dbReference>
<feature type="transmembrane region" description="Helical" evidence="5">
    <location>
        <begin position="198"/>
        <end position="217"/>
    </location>
</feature>
<evidence type="ECO:0000313" key="6">
    <source>
        <dbReference type="EMBL" id="KEF56161.1"/>
    </source>
</evidence>
<gene>
    <name evidence="6" type="ORF">A1O9_07742</name>
</gene>
<comment type="caution">
    <text evidence="6">The sequence shown here is derived from an EMBL/GenBank/DDBJ whole genome shotgun (WGS) entry which is preliminary data.</text>
</comment>
<evidence type="ECO:0000256" key="1">
    <source>
        <dbReference type="ARBA" id="ARBA00004141"/>
    </source>
</evidence>
<accession>A0A072P8G0</accession>
<keyword evidence="4 5" id="KW-0472">Membrane</keyword>
<protein>
    <submittedName>
        <fullName evidence="6">Uncharacterized protein</fullName>
    </submittedName>
</protein>
<keyword evidence="7" id="KW-1185">Reference proteome</keyword>
<dbReference type="GO" id="GO:0016020">
    <property type="term" value="C:membrane"/>
    <property type="evidence" value="ECO:0007669"/>
    <property type="project" value="UniProtKB-SubCell"/>
</dbReference>
<organism evidence="6 7">
    <name type="scientific">Exophiala aquamarina CBS 119918</name>
    <dbReference type="NCBI Taxonomy" id="1182545"/>
    <lineage>
        <taxon>Eukaryota</taxon>
        <taxon>Fungi</taxon>
        <taxon>Dikarya</taxon>
        <taxon>Ascomycota</taxon>
        <taxon>Pezizomycotina</taxon>
        <taxon>Eurotiomycetes</taxon>
        <taxon>Chaetothyriomycetidae</taxon>
        <taxon>Chaetothyriales</taxon>
        <taxon>Herpotrichiellaceae</taxon>
        <taxon>Exophiala</taxon>
    </lineage>
</organism>
<dbReference type="Pfam" id="PF03619">
    <property type="entry name" value="Solute_trans_a"/>
    <property type="match status" value="1"/>
</dbReference>
<dbReference type="Proteomes" id="UP000027920">
    <property type="component" value="Unassembled WGS sequence"/>
</dbReference>
<dbReference type="InterPro" id="IPR005178">
    <property type="entry name" value="Ostalpha/TMEM184C"/>
</dbReference>